<dbReference type="InterPro" id="IPR032466">
    <property type="entry name" value="Metal_Hydrolase"/>
</dbReference>
<accession>A0A6L3VWM3</accession>
<gene>
    <name evidence="2" type="ORF">F9B16_20540</name>
</gene>
<comment type="caution">
    <text evidence="2">The sequence shown here is derived from an EMBL/GenBank/DDBJ whole genome shotgun (WGS) entry which is preliminary data.</text>
</comment>
<dbReference type="InterPro" id="IPR057744">
    <property type="entry name" value="OTAase-like"/>
</dbReference>
<dbReference type="Gene3D" id="3.20.20.140">
    <property type="entry name" value="Metal-dependent hydrolases"/>
    <property type="match status" value="1"/>
</dbReference>
<dbReference type="PANTHER" id="PTHR43135">
    <property type="entry name" value="ALPHA-D-RIBOSE 1-METHYLPHOSPHONATE 5-TRIPHOSPHATE DIPHOSPHATASE"/>
    <property type="match status" value="1"/>
</dbReference>
<proteinExistence type="predicted"/>
<dbReference type="InterPro" id="IPR051781">
    <property type="entry name" value="Metallo-dep_Hydrolase"/>
</dbReference>
<dbReference type="OrthoDB" id="3514520at2"/>
<dbReference type="RefSeq" id="WP_151541721.1">
    <property type="nucleotide sequence ID" value="NZ_WBMR01000057.1"/>
</dbReference>
<dbReference type="Proteomes" id="UP000483004">
    <property type="component" value="Unassembled WGS sequence"/>
</dbReference>
<dbReference type="Pfam" id="PF01979">
    <property type="entry name" value="Amidohydro_1"/>
    <property type="match status" value="1"/>
</dbReference>
<dbReference type="PANTHER" id="PTHR43135:SF3">
    <property type="entry name" value="ALPHA-D-RIBOSE 1-METHYLPHOSPHONATE 5-TRIPHOSPHATE DIPHOSPHATASE"/>
    <property type="match status" value="1"/>
</dbReference>
<sequence>MPVVRAGRAFDGVRPLHGGAAVFVENGRIRGVEPATAPVPDGWEVADFPDGTVLPGLIDMHVHLCGDSRNGALDRLAGYTGAELDAVIDQALRDQAAAGVTTVRDLGDRRWTVLERRDRGPERGVPEIVAAGPPITSPQGHCWSMGGEASGPDGLRAAVRERADRGADVVKVMGSGGVMTAGTEVAHCQFGDDDLRLIVEEAHRAGLPVTVHAHGLAAIEQAVRAGTDGIEHCTCLTESGVRIPEELLDALARQEITVCPTLGKAAGVEPAGPVLATLKRFGMTLEDREGHAAAMHRAGVRLVSGADCGISAGKPHGILASSVACLVAGGVPAADALASATSRAAEECGLGDRKGLLRAGHDADLVVVDGDPLADIGALTRVAAVMIRGAWAAAEGRR</sequence>
<dbReference type="SUPFAM" id="SSF51556">
    <property type="entry name" value="Metallo-dependent hydrolases"/>
    <property type="match status" value="1"/>
</dbReference>
<feature type="domain" description="Amidohydrolase-related" evidence="1">
    <location>
        <begin position="52"/>
        <end position="390"/>
    </location>
</feature>
<dbReference type="Gene3D" id="2.30.40.10">
    <property type="entry name" value="Urease, subunit C, domain 1"/>
    <property type="match status" value="1"/>
</dbReference>
<evidence type="ECO:0000259" key="1">
    <source>
        <dbReference type="Pfam" id="PF01979"/>
    </source>
</evidence>
<dbReference type="CDD" id="cd01299">
    <property type="entry name" value="Met_dep_hydrolase_A"/>
    <property type="match status" value="1"/>
</dbReference>
<dbReference type="AlphaFoldDB" id="A0A6L3VWM3"/>
<organism evidence="2 3">
    <name type="scientific">Actinomadura montaniterrae</name>
    <dbReference type="NCBI Taxonomy" id="1803903"/>
    <lineage>
        <taxon>Bacteria</taxon>
        <taxon>Bacillati</taxon>
        <taxon>Actinomycetota</taxon>
        <taxon>Actinomycetes</taxon>
        <taxon>Streptosporangiales</taxon>
        <taxon>Thermomonosporaceae</taxon>
        <taxon>Actinomadura</taxon>
    </lineage>
</organism>
<dbReference type="GO" id="GO:0016810">
    <property type="term" value="F:hydrolase activity, acting on carbon-nitrogen (but not peptide) bonds"/>
    <property type="evidence" value="ECO:0007669"/>
    <property type="project" value="InterPro"/>
</dbReference>
<dbReference type="InterPro" id="IPR011059">
    <property type="entry name" value="Metal-dep_hydrolase_composite"/>
</dbReference>
<keyword evidence="3" id="KW-1185">Reference proteome</keyword>
<evidence type="ECO:0000313" key="2">
    <source>
        <dbReference type="EMBL" id="KAB2379411.1"/>
    </source>
</evidence>
<protein>
    <submittedName>
        <fullName evidence="2">Amidohydrolase family protein</fullName>
    </submittedName>
</protein>
<evidence type="ECO:0000313" key="3">
    <source>
        <dbReference type="Proteomes" id="UP000483004"/>
    </source>
</evidence>
<keyword evidence="2" id="KW-0378">Hydrolase</keyword>
<reference evidence="2 3" key="1">
    <citation type="submission" date="2019-09" db="EMBL/GenBank/DDBJ databases">
        <title>Actinomadura physcomitrii sp. nov., a novel actinomycete isolated from moss [Physcomitrium sphaericum (Ludw) Fuernr].</title>
        <authorList>
            <person name="Liu C."/>
            <person name="Zhuang X."/>
        </authorList>
    </citation>
    <scope>NUCLEOTIDE SEQUENCE [LARGE SCALE GENOMIC DNA]</scope>
    <source>
        <strain evidence="2 3">CYP1-1B</strain>
    </source>
</reference>
<dbReference type="InterPro" id="IPR006680">
    <property type="entry name" value="Amidohydro-rel"/>
</dbReference>
<dbReference type="EMBL" id="WBMR01000057">
    <property type="protein sequence ID" value="KAB2379411.1"/>
    <property type="molecule type" value="Genomic_DNA"/>
</dbReference>
<dbReference type="SUPFAM" id="SSF51338">
    <property type="entry name" value="Composite domain of metallo-dependent hydrolases"/>
    <property type="match status" value="1"/>
</dbReference>
<name>A0A6L3VWM3_9ACTN</name>